<dbReference type="PANTHER" id="PTHR47992">
    <property type="entry name" value="PROTEIN PHOSPHATASE"/>
    <property type="match status" value="1"/>
</dbReference>
<keyword evidence="12" id="KW-1185">Reference proteome</keyword>
<evidence type="ECO:0000313" key="12">
    <source>
        <dbReference type="Proteomes" id="UP001497392"/>
    </source>
</evidence>
<organism evidence="11 12">
    <name type="scientific">Coccomyxa viridis</name>
    <dbReference type="NCBI Taxonomy" id="1274662"/>
    <lineage>
        <taxon>Eukaryota</taxon>
        <taxon>Viridiplantae</taxon>
        <taxon>Chlorophyta</taxon>
        <taxon>core chlorophytes</taxon>
        <taxon>Trebouxiophyceae</taxon>
        <taxon>Trebouxiophyceae incertae sedis</taxon>
        <taxon>Coccomyxaceae</taxon>
        <taxon>Coccomyxa</taxon>
    </lineage>
</organism>
<name>A0ABP1G4K3_9CHLO</name>
<evidence type="ECO:0000256" key="6">
    <source>
        <dbReference type="ARBA" id="ARBA00022842"/>
    </source>
</evidence>
<dbReference type="InterPro" id="IPR036457">
    <property type="entry name" value="PPM-type-like_dom_sf"/>
</dbReference>
<dbReference type="PROSITE" id="PS01032">
    <property type="entry name" value="PPM_1"/>
    <property type="match status" value="1"/>
</dbReference>
<dbReference type="CDD" id="cd00143">
    <property type="entry name" value="PP2Cc"/>
    <property type="match status" value="1"/>
</dbReference>
<evidence type="ECO:0000256" key="1">
    <source>
        <dbReference type="ARBA" id="ARBA00001936"/>
    </source>
</evidence>
<dbReference type="InterPro" id="IPR000222">
    <property type="entry name" value="PP2C_BS"/>
</dbReference>
<comment type="caution">
    <text evidence="11">The sequence shown here is derived from an EMBL/GenBank/DDBJ whole genome shotgun (WGS) entry which is preliminary data.</text>
</comment>
<evidence type="ECO:0000256" key="8">
    <source>
        <dbReference type="ARBA" id="ARBA00023211"/>
    </source>
</evidence>
<feature type="domain" description="PPM-type phosphatase" evidence="10">
    <location>
        <begin position="24"/>
        <end position="304"/>
    </location>
</feature>
<keyword evidence="5 9" id="KW-0378">Hydrolase</keyword>
<dbReference type="EC" id="3.1.3.16" evidence="3"/>
<gene>
    <name evidence="11" type="primary">g8331</name>
    <name evidence="11" type="ORF">VP750_LOCUS7161</name>
</gene>
<evidence type="ECO:0000259" key="10">
    <source>
        <dbReference type="PROSITE" id="PS51746"/>
    </source>
</evidence>
<evidence type="ECO:0000313" key="11">
    <source>
        <dbReference type="EMBL" id="CAL5225502.1"/>
    </source>
</evidence>
<evidence type="ECO:0000256" key="2">
    <source>
        <dbReference type="ARBA" id="ARBA00001946"/>
    </source>
</evidence>
<dbReference type="EMBL" id="CAXHTA020000012">
    <property type="protein sequence ID" value="CAL5225502.1"/>
    <property type="molecule type" value="Genomic_DNA"/>
</dbReference>
<dbReference type="Gene3D" id="3.60.40.10">
    <property type="entry name" value="PPM-type phosphatase domain"/>
    <property type="match status" value="1"/>
</dbReference>
<keyword evidence="7 9" id="KW-0904">Protein phosphatase</keyword>
<evidence type="ECO:0000256" key="3">
    <source>
        <dbReference type="ARBA" id="ARBA00013081"/>
    </source>
</evidence>
<dbReference type="InterPro" id="IPR001932">
    <property type="entry name" value="PPM-type_phosphatase-like_dom"/>
</dbReference>
<protein>
    <recommendedName>
        <fullName evidence="3">protein-serine/threonine phosphatase</fullName>
        <ecNumber evidence="3">3.1.3.16</ecNumber>
    </recommendedName>
</protein>
<dbReference type="Proteomes" id="UP001497392">
    <property type="component" value="Unassembled WGS sequence"/>
</dbReference>
<keyword evidence="6" id="KW-0460">Magnesium</keyword>
<dbReference type="PROSITE" id="PS51746">
    <property type="entry name" value="PPM_2"/>
    <property type="match status" value="1"/>
</dbReference>
<keyword evidence="4" id="KW-0479">Metal-binding</keyword>
<evidence type="ECO:0000256" key="7">
    <source>
        <dbReference type="ARBA" id="ARBA00022912"/>
    </source>
</evidence>
<comment type="cofactor">
    <cofactor evidence="1">
        <name>Mn(2+)</name>
        <dbReference type="ChEBI" id="CHEBI:29035"/>
    </cofactor>
</comment>
<dbReference type="SUPFAM" id="SSF81606">
    <property type="entry name" value="PP2C-like"/>
    <property type="match status" value="1"/>
</dbReference>
<accession>A0ABP1G4K3</accession>
<evidence type="ECO:0000256" key="5">
    <source>
        <dbReference type="ARBA" id="ARBA00022801"/>
    </source>
</evidence>
<dbReference type="SMART" id="SM00332">
    <property type="entry name" value="PP2Cc"/>
    <property type="match status" value="1"/>
</dbReference>
<evidence type="ECO:0000256" key="4">
    <source>
        <dbReference type="ARBA" id="ARBA00022723"/>
    </source>
</evidence>
<proteinExistence type="inferred from homology"/>
<sequence length="370" mass="39379">MGGSAVEGPISMKTLNEVVAASAASSPAADQAVHLQAADEDTWVIHEGLAGGANALFCVFDGHGMEGEKCSRQVASQLPSLLVHSAHFKARRYSEAFQEQFLACNQALLKQRSINCSLSGSTGVVAFLQDKGHLLVAGVGDSRCMLGRLQPDGAVRAVPLSIDHTPDNPTEAARVRLHGGRLEPYRIGYEEMGPCRVWLADSDTPGLSMTRAFGDAVAATVGIIAQPDVMQVVLQPEDCYMLLCSDGIYEFMTNDEIMALVHERAQQGSQPFEIAQHLVRTARSQWLAEEEGGIDDCTAIVCILQQEGRSRRTGSMLPLDAAKAATAISRRMSGTPQVMAAQQTIAITADATVRRAARGTMVGSAALGES</sequence>
<comment type="similarity">
    <text evidence="9">Belongs to the PP2C family.</text>
</comment>
<comment type="cofactor">
    <cofactor evidence="2">
        <name>Mg(2+)</name>
        <dbReference type="ChEBI" id="CHEBI:18420"/>
    </cofactor>
</comment>
<keyword evidence="8" id="KW-0464">Manganese</keyword>
<dbReference type="InterPro" id="IPR015655">
    <property type="entry name" value="PP2C"/>
</dbReference>
<dbReference type="Pfam" id="PF00481">
    <property type="entry name" value="PP2C"/>
    <property type="match status" value="1"/>
</dbReference>
<reference evidence="11 12" key="1">
    <citation type="submission" date="2024-06" db="EMBL/GenBank/DDBJ databases">
        <authorList>
            <person name="Kraege A."/>
            <person name="Thomma B."/>
        </authorList>
    </citation>
    <scope>NUCLEOTIDE SEQUENCE [LARGE SCALE GENOMIC DNA]</scope>
</reference>
<evidence type="ECO:0000256" key="9">
    <source>
        <dbReference type="RuleBase" id="RU003465"/>
    </source>
</evidence>